<feature type="domain" description="Condensation" evidence="1">
    <location>
        <begin position="4"/>
        <end position="101"/>
    </location>
</feature>
<accession>F3FVS8</accession>
<dbReference type="Pfam" id="PF00668">
    <property type="entry name" value="Condensation"/>
    <property type="match status" value="1"/>
</dbReference>
<dbReference type="SUPFAM" id="SSF52777">
    <property type="entry name" value="CoA-dependent acyltransferases"/>
    <property type="match status" value="1"/>
</dbReference>
<comment type="caution">
    <text evidence="2">The sequence shown here is derived from an EMBL/GenBank/DDBJ whole genome shotgun (WGS) entry which is preliminary data.</text>
</comment>
<proteinExistence type="predicted"/>
<dbReference type="InterPro" id="IPR023213">
    <property type="entry name" value="CAT-like_dom_sf"/>
</dbReference>
<evidence type="ECO:0000313" key="2">
    <source>
        <dbReference type="EMBL" id="EGH34320.1"/>
    </source>
</evidence>
<dbReference type="Gene3D" id="3.30.559.10">
    <property type="entry name" value="Chloramphenicol acetyltransferase-like domain"/>
    <property type="match status" value="1"/>
</dbReference>
<dbReference type="InterPro" id="IPR001242">
    <property type="entry name" value="Condensation_dom"/>
</dbReference>
<feature type="non-terminal residue" evidence="2">
    <location>
        <position position="115"/>
    </location>
</feature>
<dbReference type="Proteomes" id="UP000004471">
    <property type="component" value="Unassembled WGS sequence"/>
</dbReference>
<organism evidence="2 3">
    <name type="scientific">Pseudomonas syringae pv. japonica str. M301072</name>
    <dbReference type="NCBI Taxonomy" id="629262"/>
    <lineage>
        <taxon>Bacteria</taxon>
        <taxon>Pseudomonadati</taxon>
        <taxon>Pseudomonadota</taxon>
        <taxon>Gammaproteobacteria</taxon>
        <taxon>Pseudomonadales</taxon>
        <taxon>Pseudomonadaceae</taxon>
        <taxon>Pseudomonas</taxon>
        <taxon>Pseudomonas syringae</taxon>
    </lineage>
</organism>
<evidence type="ECO:0000313" key="3">
    <source>
        <dbReference type="Proteomes" id="UP000004471"/>
    </source>
</evidence>
<evidence type="ECO:0000259" key="1">
    <source>
        <dbReference type="Pfam" id="PF00668"/>
    </source>
</evidence>
<dbReference type="GO" id="GO:0003824">
    <property type="term" value="F:catalytic activity"/>
    <property type="evidence" value="ECO:0007669"/>
    <property type="project" value="InterPro"/>
</dbReference>
<feature type="non-terminal residue" evidence="2">
    <location>
        <position position="1"/>
    </location>
</feature>
<sequence length="115" mass="13316">ISAEQGDPYVLQAQFAFDSRAHLDSFAQALQTVINRHDILRTSMHWESLDEPLQVVWRHVELSVEEIEFNPCLGDIARQLQEHLDPRQIRLDIRQAPLMRLVCALDSGNERWVAT</sequence>
<protein>
    <submittedName>
        <fullName evidence="2">Amino acid adenylation</fullName>
    </submittedName>
</protein>
<dbReference type="EMBL" id="AEAH01002419">
    <property type="protein sequence ID" value="EGH34320.1"/>
    <property type="molecule type" value="Genomic_DNA"/>
</dbReference>
<dbReference type="AlphaFoldDB" id="F3FVS8"/>
<name>F3FVS8_PSESX</name>
<gene>
    <name evidence="2" type="ORF">PSYJA_37444</name>
</gene>
<reference evidence="2 3" key="1">
    <citation type="journal article" date="2011" name="PLoS Pathog.">
        <title>Dynamic evolution of pathogenicity revealed by sequencing and comparative genomics of 19 Pseudomonas syringae isolates.</title>
        <authorList>
            <person name="Baltrus D.A."/>
            <person name="Nishimura M.T."/>
            <person name="Romanchuk A."/>
            <person name="Chang J.H."/>
            <person name="Mukhtar M.S."/>
            <person name="Cherkis K."/>
            <person name="Roach J."/>
            <person name="Grant S.R."/>
            <person name="Jones C.D."/>
            <person name="Dangl J.L."/>
        </authorList>
    </citation>
    <scope>NUCLEOTIDE SEQUENCE [LARGE SCALE GENOMIC DNA]</scope>
    <source>
        <strain evidence="3">M301072PT</strain>
    </source>
</reference>